<comment type="caution">
    <text evidence="1">The sequence shown here is derived from an EMBL/GenBank/DDBJ whole genome shotgun (WGS) entry which is preliminary data.</text>
</comment>
<accession>A0ABT7SFA8</accession>
<keyword evidence="2" id="KW-1185">Reference proteome</keyword>
<sequence length="316" mass="34149">MPPATASSAPQPSPVRAVLARDLPIVRLRTSVAAGQLIRVGRGIYLGQDSAPGAPPPDPSELRRRAIAHAQGTHRRLTARHVFSHGTAALLWGLPLWRTPERTSVLVAHSAGRGADRRVQRRVGLPPETDVVLIDGLPVTSLGRTLVDCALDLAPIDALVVADAALRAGAQRDEALARLAGRGRRRGIGQAREVVHLADAGAESPGESATRFVVLRDGLPTPVTQAPVATRLGTFWTDVAWPAFRVALEYDGRVKYAGREDLVREKRRHDALVEAGYRVLRVTKEDIHGHALADRVRDAFPPGTDLRLTPRRHLNG</sequence>
<name>A0ABT7SFA8_9CELL</name>
<proteinExistence type="predicted"/>
<dbReference type="InterPro" id="IPR011335">
    <property type="entry name" value="Restrct_endonuc-II-like"/>
</dbReference>
<reference evidence="1 2" key="1">
    <citation type="submission" date="2023-06" db="EMBL/GenBank/DDBJ databases">
        <title>Cellulomonas sp. MW4 Whole genome sequence.</title>
        <authorList>
            <person name="Park S."/>
        </authorList>
    </citation>
    <scope>NUCLEOTIDE SEQUENCE [LARGE SCALE GENOMIC DNA]</scope>
    <source>
        <strain evidence="1 2">MW4</strain>
    </source>
</reference>
<evidence type="ECO:0000313" key="2">
    <source>
        <dbReference type="Proteomes" id="UP001529338"/>
    </source>
</evidence>
<dbReference type="Proteomes" id="UP001529338">
    <property type="component" value="Unassembled WGS sequence"/>
</dbReference>
<organism evidence="1 2">
    <name type="scientific">Cellulomonas alba</name>
    <dbReference type="NCBI Taxonomy" id="3053467"/>
    <lineage>
        <taxon>Bacteria</taxon>
        <taxon>Bacillati</taxon>
        <taxon>Actinomycetota</taxon>
        <taxon>Actinomycetes</taxon>
        <taxon>Micrococcales</taxon>
        <taxon>Cellulomonadaceae</taxon>
        <taxon>Cellulomonas</taxon>
    </lineage>
</organism>
<dbReference type="SUPFAM" id="SSF52980">
    <property type="entry name" value="Restriction endonuclease-like"/>
    <property type="match status" value="1"/>
</dbReference>
<protein>
    <recommendedName>
        <fullName evidence="3">DUF559 domain-containing protein</fullName>
    </recommendedName>
</protein>
<dbReference type="EMBL" id="JAUCGQ010000001">
    <property type="protein sequence ID" value="MDM7854853.1"/>
    <property type="molecule type" value="Genomic_DNA"/>
</dbReference>
<dbReference type="RefSeq" id="WP_289454674.1">
    <property type="nucleotide sequence ID" value="NZ_JAUCGQ010000001.1"/>
</dbReference>
<evidence type="ECO:0000313" key="1">
    <source>
        <dbReference type="EMBL" id="MDM7854853.1"/>
    </source>
</evidence>
<gene>
    <name evidence="1" type="ORF">QRT04_07910</name>
</gene>
<evidence type="ECO:0008006" key="3">
    <source>
        <dbReference type="Google" id="ProtNLM"/>
    </source>
</evidence>